<dbReference type="Gene3D" id="1.10.630.10">
    <property type="entry name" value="Cytochrome P450"/>
    <property type="match status" value="1"/>
</dbReference>
<keyword evidence="5" id="KW-0560">Oxidoreductase</keyword>
<proteinExistence type="inferred from homology"/>
<evidence type="ECO:0000313" key="11">
    <source>
        <dbReference type="EMBL" id="KAJ0187848.1"/>
    </source>
</evidence>
<dbReference type="InterPro" id="IPR001128">
    <property type="entry name" value="Cyt_P450"/>
</dbReference>
<dbReference type="InterPro" id="IPR017972">
    <property type="entry name" value="Cyt_P450_CS"/>
</dbReference>
<dbReference type="InterPro" id="IPR011993">
    <property type="entry name" value="PH-like_dom_sf"/>
</dbReference>
<dbReference type="InterPro" id="IPR036396">
    <property type="entry name" value="Cyt_P450_sf"/>
</dbReference>
<evidence type="ECO:0000256" key="7">
    <source>
        <dbReference type="ARBA" id="ARBA00023033"/>
    </source>
</evidence>
<name>A0A9R1UIW7_LACSA</name>
<dbReference type="PRINTS" id="PR00463">
    <property type="entry name" value="EP450I"/>
</dbReference>
<dbReference type="PANTHER" id="PTHR47950:SF49">
    <property type="entry name" value="CYTOCHROME P450"/>
    <property type="match status" value="1"/>
</dbReference>
<dbReference type="InterPro" id="IPR024954">
    <property type="entry name" value="SSRP1_DD"/>
</dbReference>
<dbReference type="PRINTS" id="PR00385">
    <property type="entry name" value="P450"/>
</dbReference>
<dbReference type="GO" id="GO:0005506">
    <property type="term" value="F:iron ion binding"/>
    <property type="evidence" value="ECO:0007669"/>
    <property type="project" value="InterPro"/>
</dbReference>
<keyword evidence="12" id="KW-1185">Reference proteome</keyword>
<keyword evidence="6 8" id="KW-0408">Iron</keyword>
<dbReference type="Gene3D" id="2.30.29.30">
    <property type="entry name" value="Pleckstrin-homology domain (PH domain)/Phosphotyrosine-binding domain (PTB)"/>
    <property type="match status" value="2"/>
</dbReference>
<comment type="caution">
    <text evidence="11">The sequence shown here is derived from an EMBL/GenBank/DDBJ whole genome shotgun (WGS) entry which is preliminary data.</text>
</comment>
<dbReference type="SUPFAM" id="SSF48264">
    <property type="entry name" value="Cytochrome P450"/>
    <property type="match status" value="1"/>
</dbReference>
<protein>
    <recommendedName>
        <fullName evidence="13">Cytochrome P450</fullName>
    </recommendedName>
</protein>
<dbReference type="EMBL" id="NBSK02000009">
    <property type="protein sequence ID" value="KAJ0187848.1"/>
    <property type="molecule type" value="Genomic_DNA"/>
</dbReference>
<dbReference type="PANTHER" id="PTHR47950">
    <property type="entry name" value="CYTOCHROME P450, FAMILY 76, SUBFAMILY C, POLYPEPTIDE 5-RELATED"/>
    <property type="match status" value="1"/>
</dbReference>
<dbReference type="FunFam" id="1.10.630.10:FF:000126">
    <property type="entry name" value="Predicted protein"/>
    <property type="match status" value="1"/>
</dbReference>
<keyword evidence="3 8" id="KW-0349">Heme</keyword>
<feature type="binding site" description="axial binding residue" evidence="8">
    <location>
        <position position="822"/>
    </location>
    <ligand>
        <name>heme</name>
        <dbReference type="ChEBI" id="CHEBI:30413"/>
    </ligand>
    <ligandPart>
        <name>Fe</name>
        <dbReference type="ChEBI" id="CHEBI:18248"/>
    </ligandPart>
</feature>
<accession>A0A9R1UIW7</accession>
<dbReference type="InterPro" id="IPR035417">
    <property type="entry name" value="SSRP1/POB3_N"/>
</dbReference>
<reference evidence="11 12" key="1">
    <citation type="journal article" date="2017" name="Nat. Commun.">
        <title>Genome assembly with in vitro proximity ligation data and whole-genome triplication in lettuce.</title>
        <authorList>
            <person name="Reyes-Chin-Wo S."/>
            <person name="Wang Z."/>
            <person name="Yang X."/>
            <person name="Kozik A."/>
            <person name="Arikit S."/>
            <person name="Song C."/>
            <person name="Xia L."/>
            <person name="Froenicke L."/>
            <person name="Lavelle D.O."/>
            <person name="Truco M.J."/>
            <person name="Xia R."/>
            <person name="Zhu S."/>
            <person name="Xu C."/>
            <person name="Xu H."/>
            <person name="Xu X."/>
            <person name="Cox K."/>
            <person name="Korf I."/>
            <person name="Meyers B.C."/>
            <person name="Michelmore R.W."/>
        </authorList>
    </citation>
    <scope>NUCLEOTIDE SEQUENCE [LARGE SCALE GENOMIC DNA]</scope>
    <source>
        <strain evidence="12">cv. Salinas</strain>
        <tissue evidence="11">Seedlings</tissue>
    </source>
</reference>
<dbReference type="Proteomes" id="UP000235145">
    <property type="component" value="Unassembled WGS sequence"/>
</dbReference>
<gene>
    <name evidence="11" type="ORF">LSAT_V11C900471970</name>
</gene>
<dbReference type="InterPro" id="IPR002401">
    <property type="entry name" value="Cyt_P450_E_grp-I"/>
</dbReference>
<feature type="domain" description="SSRP1 dimerization" evidence="9">
    <location>
        <begin position="129"/>
        <end position="194"/>
    </location>
</feature>
<dbReference type="GO" id="GO:0016705">
    <property type="term" value="F:oxidoreductase activity, acting on paired donors, with incorporation or reduction of molecular oxygen"/>
    <property type="evidence" value="ECO:0007669"/>
    <property type="project" value="InterPro"/>
</dbReference>
<evidence type="ECO:0000256" key="3">
    <source>
        <dbReference type="ARBA" id="ARBA00022617"/>
    </source>
</evidence>
<dbReference type="GO" id="GO:0020037">
    <property type="term" value="F:heme binding"/>
    <property type="evidence" value="ECO:0007669"/>
    <property type="project" value="InterPro"/>
</dbReference>
<dbReference type="AlphaFoldDB" id="A0A9R1UIW7"/>
<sequence>MDTFQVLSEYLQLLDSLPVLSAIQEMSRGVEIWLGRTLQKLDSLLLGRMLNTIGEDVEDNPMAVEVDKSDISGLTWMKVPWTNQLAVRIKDGLKYKFIGFRDQDVISLTNFIQNSCGLTTEKKQLSISGKNWGEVDLNGNMLSFLVGSKQAFEVSIADVSQTQLQGKNDVILEFHVDDTTGANEKDSLMEISFQLKPSYNPGQLKIHPGGILWKKQGGGKAVEVDKSDISGLTWMKVPRTNQLVVRIKDGLKYKFTGFRDQDVISLTNFFQNSCGLTTEEKQPMTFSDDITTILSRNDKMSHIWIGVGASLEHLEGKTLLGNSKKISNCAYTIHLDQWQHWALINVLHMDYPNPMLPVASSTIDVTGNIDTVTNFIDLESLSGVIKEEWRQVRHTFKKISTYLVYSEAHISITRSSKKLPLPPGPYPWPIVGNLFQMGKNAHIRLAEMAQVHGQLMSLRIGQLIFVVGSSPAAASEILKNHDNALSGREVTRSLQEESSFHNMNLAFTSESGDDWRKIRNIYISNIFSSKAMVSRAHIRETKVMEMVKYIRSKVGENISIKDVMVVTATNIMSNTTLSMDVMDFEGNGIGAGIKDTVRRLALLRTQPQLADFCPIFGRWDLQGWKKKVMQIIEHEFGDIWKDILERKRNGSHISSGQKDFTDILIERGFTHQQINALMEELFSAGTDSIVSTTEWFVAELLRNQEVMQKARDEVLRTIDRNVVKESDLVHLPFLEACFKETLRLHPPAPLLLPHRAIETCEVMGYTIPKDSQILVNVWAISRDPKIWEDPLSFKPKRFMGSELSSKGKEFEYLPFGAGRRMCPGEPLASKTILLTVASLILNFDWLLVNNMNPEDINMDEVLDLPMQKKEPLHVNLKLRQ</sequence>
<comment type="cofactor">
    <cofactor evidence="1 8">
        <name>heme</name>
        <dbReference type="ChEBI" id="CHEBI:30413"/>
    </cofactor>
</comment>
<feature type="domain" description="FACT complex subunit SSRP1/POB3 N-terminal PH" evidence="10">
    <location>
        <begin position="63"/>
        <end position="121"/>
    </location>
</feature>
<organism evidence="11 12">
    <name type="scientific">Lactuca sativa</name>
    <name type="common">Garden lettuce</name>
    <dbReference type="NCBI Taxonomy" id="4236"/>
    <lineage>
        <taxon>Eukaryota</taxon>
        <taxon>Viridiplantae</taxon>
        <taxon>Streptophyta</taxon>
        <taxon>Embryophyta</taxon>
        <taxon>Tracheophyta</taxon>
        <taxon>Spermatophyta</taxon>
        <taxon>Magnoliopsida</taxon>
        <taxon>eudicotyledons</taxon>
        <taxon>Gunneridae</taxon>
        <taxon>Pentapetalae</taxon>
        <taxon>asterids</taxon>
        <taxon>campanulids</taxon>
        <taxon>Asterales</taxon>
        <taxon>Asteraceae</taxon>
        <taxon>Cichorioideae</taxon>
        <taxon>Cichorieae</taxon>
        <taxon>Lactucinae</taxon>
        <taxon>Lactuca</taxon>
    </lineage>
</organism>
<evidence type="ECO:0000256" key="4">
    <source>
        <dbReference type="ARBA" id="ARBA00022723"/>
    </source>
</evidence>
<keyword evidence="7" id="KW-0503">Monooxygenase</keyword>
<evidence type="ECO:0000259" key="10">
    <source>
        <dbReference type="Pfam" id="PF17292"/>
    </source>
</evidence>
<dbReference type="Pfam" id="PF03531">
    <property type="entry name" value="SSrecog"/>
    <property type="match status" value="1"/>
</dbReference>
<keyword evidence="4 8" id="KW-0479">Metal-binding</keyword>
<evidence type="ECO:0000259" key="9">
    <source>
        <dbReference type="Pfam" id="PF03531"/>
    </source>
</evidence>
<evidence type="ECO:0000256" key="1">
    <source>
        <dbReference type="ARBA" id="ARBA00001971"/>
    </source>
</evidence>
<dbReference type="PROSITE" id="PS00086">
    <property type="entry name" value="CYTOCHROME_P450"/>
    <property type="match status" value="1"/>
</dbReference>
<evidence type="ECO:0008006" key="13">
    <source>
        <dbReference type="Google" id="ProtNLM"/>
    </source>
</evidence>
<dbReference type="GO" id="GO:0004497">
    <property type="term" value="F:monooxygenase activity"/>
    <property type="evidence" value="ECO:0007669"/>
    <property type="project" value="UniProtKB-KW"/>
</dbReference>
<evidence type="ECO:0000313" key="12">
    <source>
        <dbReference type="Proteomes" id="UP000235145"/>
    </source>
</evidence>
<evidence type="ECO:0000256" key="8">
    <source>
        <dbReference type="PIRSR" id="PIRSR602401-1"/>
    </source>
</evidence>
<evidence type="ECO:0000256" key="6">
    <source>
        <dbReference type="ARBA" id="ARBA00023004"/>
    </source>
</evidence>
<evidence type="ECO:0000256" key="2">
    <source>
        <dbReference type="ARBA" id="ARBA00010617"/>
    </source>
</evidence>
<evidence type="ECO:0000256" key="5">
    <source>
        <dbReference type="ARBA" id="ARBA00023002"/>
    </source>
</evidence>
<dbReference type="GO" id="GO:0016491">
    <property type="term" value="F:oxidoreductase activity"/>
    <property type="evidence" value="ECO:0000318"/>
    <property type="project" value="GO_Central"/>
</dbReference>
<comment type="similarity">
    <text evidence="2">Belongs to the cytochrome P450 family.</text>
</comment>
<dbReference type="Pfam" id="PF00067">
    <property type="entry name" value="p450"/>
    <property type="match status" value="1"/>
</dbReference>
<dbReference type="Pfam" id="PF17292">
    <property type="entry name" value="POB3_N"/>
    <property type="match status" value="1"/>
</dbReference>